<evidence type="ECO:0000256" key="4">
    <source>
        <dbReference type="ARBA" id="ARBA00023136"/>
    </source>
</evidence>
<evidence type="ECO:0000256" key="7">
    <source>
        <dbReference type="SAM" id="Phobius"/>
    </source>
</evidence>
<feature type="compositionally biased region" description="Polar residues" evidence="6">
    <location>
        <begin position="342"/>
        <end position="355"/>
    </location>
</feature>
<accession>A0A370BP47</accession>
<comment type="similarity">
    <text evidence="5">Belongs to the SAT4 family.</text>
</comment>
<evidence type="ECO:0000256" key="3">
    <source>
        <dbReference type="ARBA" id="ARBA00022989"/>
    </source>
</evidence>
<dbReference type="InterPro" id="IPR052337">
    <property type="entry name" value="SAT4-like"/>
</dbReference>
<name>A0A370BP47_ASPNG</name>
<evidence type="ECO:0000313" key="10">
    <source>
        <dbReference type="Proteomes" id="UP000253845"/>
    </source>
</evidence>
<evidence type="ECO:0000259" key="8">
    <source>
        <dbReference type="Pfam" id="PF20684"/>
    </source>
</evidence>
<feature type="transmembrane region" description="Helical" evidence="7">
    <location>
        <begin position="236"/>
        <end position="256"/>
    </location>
</feature>
<keyword evidence="2 7" id="KW-0812">Transmembrane</keyword>
<dbReference type="AlphaFoldDB" id="A0A370BP47"/>
<dbReference type="Proteomes" id="UP000253845">
    <property type="component" value="Unassembled WGS sequence"/>
</dbReference>
<feature type="domain" description="Rhodopsin" evidence="8">
    <location>
        <begin position="62"/>
        <end position="298"/>
    </location>
</feature>
<evidence type="ECO:0000256" key="5">
    <source>
        <dbReference type="ARBA" id="ARBA00038359"/>
    </source>
</evidence>
<feature type="transmembrane region" description="Helical" evidence="7">
    <location>
        <begin position="119"/>
        <end position="145"/>
    </location>
</feature>
<dbReference type="VEuPathDB" id="FungiDB:M747DRAFT_361197"/>
<evidence type="ECO:0000256" key="2">
    <source>
        <dbReference type="ARBA" id="ARBA00022692"/>
    </source>
</evidence>
<comment type="subcellular location">
    <subcellularLocation>
        <location evidence="1">Membrane</location>
        <topology evidence="1">Multi-pass membrane protein</topology>
    </subcellularLocation>
</comment>
<keyword evidence="4 7" id="KW-0472">Membrane</keyword>
<feature type="transmembrane region" description="Helical" evidence="7">
    <location>
        <begin position="45"/>
        <end position="66"/>
    </location>
</feature>
<dbReference type="PANTHER" id="PTHR33048">
    <property type="entry name" value="PTH11-LIKE INTEGRAL MEMBRANE PROTEIN (AFU_ORTHOLOGUE AFUA_5G11245)"/>
    <property type="match status" value="1"/>
</dbReference>
<keyword evidence="3 7" id="KW-1133">Transmembrane helix</keyword>
<dbReference type="PANTHER" id="PTHR33048:SF47">
    <property type="entry name" value="INTEGRAL MEMBRANE PROTEIN-RELATED"/>
    <property type="match status" value="1"/>
</dbReference>
<dbReference type="Pfam" id="PF20684">
    <property type="entry name" value="Fung_rhodopsin"/>
    <property type="match status" value="1"/>
</dbReference>
<reference evidence="9 10" key="1">
    <citation type="submission" date="2018-07" db="EMBL/GenBank/DDBJ databases">
        <title>Section-level genome sequencing of Aspergillus section Nigri to investigate inter- and intra-species variation.</title>
        <authorList>
            <consortium name="DOE Joint Genome Institute"/>
            <person name="Vesth T.C."/>
            <person name="Nybo J.L."/>
            <person name="Theobald S."/>
            <person name="Frisvad J.C."/>
            <person name="Larsen T.O."/>
            <person name="Nielsen K.F."/>
            <person name="Hoof J.B."/>
            <person name="Brandl J."/>
            <person name="Salamov A."/>
            <person name="Riley R."/>
            <person name="Gladden J.M."/>
            <person name="Phatale P."/>
            <person name="Nielsen M.T."/>
            <person name="Lyhne E.K."/>
            <person name="Kogle M.E."/>
            <person name="Strasser K."/>
            <person name="McDonnell E."/>
            <person name="Barry K."/>
            <person name="Clum A."/>
            <person name="Chen C."/>
            <person name="Nolan M."/>
            <person name="Sandor L."/>
            <person name="Kuo A."/>
            <person name="Lipzen A."/>
            <person name="Hainaut M."/>
            <person name="Drula E."/>
            <person name="Tsang A."/>
            <person name="Magnuson J.K."/>
            <person name="Henrissat B."/>
            <person name="Wiebenga A."/>
            <person name="Simmons B.A."/>
            <person name="Makela M.R."/>
            <person name="De vries R.P."/>
            <person name="Grigoriev I.V."/>
            <person name="Mortensen U.H."/>
            <person name="Baker S.E."/>
            <person name="Andersen M.R."/>
        </authorList>
    </citation>
    <scope>NUCLEOTIDE SEQUENCE [LARGE SCALE GENOMIC DNA]</scope>
    <source>
        <strain evidence="9 10">ATCC 13496</strain>
    </source>
</reference>
<gene>
    <name evidence="9" type="ORF">M747DRAFT_361197</name>
</gene>
<proteinExistence type="inferred from homology"/>
<evidence type="ECO:0000256" key="1">
    <source>
        <dbReference type="ARBA" id="ARBA00004141"/>
    </source>
</evidence>
<protein>
    <recommendedName>
        <fullName evidence="8">Rhodopsin domain-containing protein</fullName>
    </recommendedName>
</protein>
<evidence type="ECO:0000313" key="9">
    <source>
        <dbReference type="EMBL" id="RDH15132.1"/>
    </source>
</evidence>
<feature type="transmembrane region" description="Helical" evidence="7">
    <location>
        <begin position="201"/>
        <end position="224"/>
    </location>
</feature>
<dbReference type="GO" id="GO:0016020">
    <property type="term" value="C:membrane"/>
    <property type="evidence" value="ECO:0007669"/>
    <property type="project" value="UniProtKB-SubCell"/>
</dbReference>
<feature type="region of interest" description="Disordered" evidence="6">
    <location>
        <begin position="342"/>
        <end position="368"/>
    </location>
</feature>
<feature type="transmembrane region" description="Helical" evidence="7">
    <location>
        <begin position="157"/>
        <end position="181"/>
    </location>
</feature>
<dbReference type="InterPro" id="IPR049326">
    <property type="entry name" value="Rhodopsin_dom_fungi"/>
</dbReference>
<dbReference type="EMBL" id="KZ851953">
    <property type="protein sequence ID" value="RDH15132.1"/>
    <property type="molecule type" value="Genomic_DNA"/>
</dbReference>
<sequence>MSVILLGVFSTHYKGSFSLNSQLSVDIMSQSMPSVDLSESRQSNLYASSTIPFFVAVLCVGLRFWCRWKNTAGIWVDDWLILASLACGTGLTASLLWWIPRALGRHIQTFGPNATENAYIGLFSCELTYTGIIVLVKFSILALYWRLFNRANIKIPISLISTLVCMWGIAVFLLTLLQCIPTRGLWDQSVDASCNVDSQKFLFAISIPNIIIDVTLLALPIPYIMKLNTSKSHKKAIMSMFLLGSFVCIASIMRLVSVMTQGTDADVSWNWVNQAIWANIEADLAIVSACLPTLRPVWVAGRRKLFGSQATNQSADPPSWATPQKRAQASSWATKILKSSSYDNEDTQPFSTLSSHTEEGPHRFSTMENPHTETTVAIPLSALKKEATYDKEGITVNRAWDVEYNH</sequence>
<feature type="transmembrane region" description="Helical" evidence="7">
    <location>
        <begin position="78"/>
        <end position="99"/>
    </location>
</feature>
<organism evidence="9 10">
    <name type="scientific">Aspergillus niger ATCC 13496</name>
    <dbReference type="NCBI Taxonomy" id="1353008"/>
    <lineage>
        <taxon>Eukaryota</taxon>
        <taxon>Fungi</taxon>
        <taxon>Dikarya</taxon>
        <taxon>Ascomycota</taxon>
        <taxon>Pezizomycotina</taxon>
        <taxon>Eurotiomycetes</taxon>
        <taxon>Eurotiomycetidae</taxon>
        <taxon>Eurotiales</taxon>
        <taxon>Aspergillaceae</taxon>
        <taxon>Aspergillus</taxon>
        <taxon>Aspergillus subgen. Circumdati</taxon>
    </lineage>
</organism>
<evidence type="ECO:0000256" key="6">
    <source>
        <dbReference type="SAM" id="MobiDB-lite"/>
    </source>
</evidence>